<evidence type="ECO:0000256" key="1">
    <source>
        <dbReference type="SAM" id="SignalP"/>
    </source>
</evidence>
<keyword evidence="3" id="KW-1185">Reference proteome</keyword>
<keyword evidence="1" id="KW-0732">Signal</keyword>
<sequence length="127" mass="13190">MLRAPRFLQAVPLAATITTIAALSACATTTPAATPLVVGEQATIAGEVIRVDTGPWSYDGHAVVSVATAAGTVNVQLPARWNLCKAPPPGDVQALKPHDRVEAVGTVTAADALLVCQQPQHHLRKLD</sequence>
<name>A0ABU1VT26_9GAMM</name>
<feature type="signal peptide" evidence="1">
    <location>
        <begin position="1"/>
        <end position="27"/>
    </location>
</feature>
<reference evidence="2 3" key="1">
    <citation type="submission" date="2023-07" db="EMBL/GenBank/DDBJ databases">
        <title>Sorghum-associated microbial communities from plants grown in Nebraska, USA.</title>
        <authorList>
            <person name="Schachtman D."/>
        </authorList>
    </citation>
    <scope>NUCLEOTIDE SEQUENCE [LARGE SCALE GENOMIC DNA]</scope>
    <source>
        <strain evidence="2 3">BE187</strain>
    </source>
</reference>
<dbReference type="RefSeq" id="WP_310055360.1">
    <property type="nucleotide sequence ID" value="NZ_JAVDVW010000002.1"/>
</dbReference>
<dbReference type="EMBL" id="JAVDVW010000002">
    <property type="protein sequence ID" value="MDR7100515.1"/>
    <property type="molecule type" value="Genomic_DNA"/>
</dbReference>
<protein>
    <recommendedName>
        <fullName evidence="4">Lipoprotein</fullName>
    </recommendedName>
</protein>
<organism evidence="2 3">
    <name type="scientific">Agrilutibacter niabensis</name>
    <dbReference type="NCBI Taxonomy" id="380628"/>
    <lineage>
        <taxon>Bacteria</taxon>
        <taxon>Pseudomonadati</taxon>
        <taxon>Pseudomonadota</taxon>
        <taxon>Gammaproteobacteria</taxon>
        <taxon>Lysobacterales</taxon>
        <taxon>Lysobacteraceae</taxon>
        <taxon>Agrilutibacter</taxon>
    </lineage>
</organism>
<evidence type="ECO:0000313" key="3">
    <source>
        <dbReference type="Proteomes" id="UP001267878"/>
    </source>
</evidence>
<feature type="chain" id="PRO_5045842897" description="Lipoprotein" evidence="1">
    <location>
        <begin position="28"/>
        <end position="127"/>
    </location>
</feature>
<comment type="caution">
    <text evidence="2">The sequence shown here is derived from an EMBL/GenBank/DDBJ whole genome shotgun (WGS) entry which is preliminary data.</text>
</comment>
<accession>A0ABU1VT26</accession>
<dbReference type="PROSITE" id="PS51257">
    <property type="entry name" value="PROKAR_LIPOPROTEIN"/>
    <property type="match status" value="1"/>
</dbReference>
<evidence type="ECO:0008006" key="4">
    <source>
        <dbReference type="Google" id="ProtNLM"/>
    </source>
</evidence>
<dbReference type="Proteomes" id="UP001267878">
    <property type="component" value="Unassembled WGS sequence"/>
</dbReference>
<evidence type="ECO:0000313" key="2">
    <source>
        <dbReference type="EMBL" id="MDR7100515.1"/>
    </source>
</evidence>
<proteinExistence type="predicted"/>
<gene>
    <name evidence="2" type="ORF">J2X04_002896</name>
</gene>